<protein>
    <submittedName>
        <fullName evidence="8">DMT family transporter</fullName>
    </submittedName>
</protein>
<comment type="similarity">
    <text evidence="2">Belongs to the drug/metabolite transporter (DMT) superfamily. 10 TMS drug/metabolite exporter (DME) (TC 2.A.7.3) family.</text>
</comment>
<reference evidence="8 9" key="1">
    <citation type="submission" date="2023-04" db="EMBL/GenBank/DDBJ databases">
        <title>Complete genome sequence of Alisedimentitalea scapharcae.</title>
        <authorList>
            <person name="Rong J.-C."/>
            <person name="Yi M.-L."/>
            <person name="Zhao Q."/>
        </authorList>
    </citation>
    <scope>NUCLEOTIDE SEQUENCE [LARGE SCALE GENOMIC DNA]</scope>
    <source>
        <strain evidence="8 9">KCTC 42119</strain>
    </source>
</reference>
<evidence type="ECO:0000259" key="7">
    <source>
        <dbReference type="Pfam" id="PF00892"/>
    </source>
</evidence>
<evidence type="ECO:0000256" key="4">
    <source>
        <dbReference type="ARBA" id="ARBA00022989"/>
    </source>
</evidence>
<dbReference type="Proteomes" id="UP001623232">
    <property type="component" value="Chromosome"/>
</dbReference>
<name>A0ABZ2XS99_9RHOB</name>
<dbReference type="Pfam" id="PF00892">
    <property type="entry name" value="EamA"/>
    <property type="match status" value="2"/>
</dbReference>
<feature type="transmembrane region" description="Helical" evidence="6">
    <location>
        <begin position="98"/>
        <end position="117"/>
    </location>
</feature>
<dbReference type="SUPFAM" id="SSF103481">
    <property type="entry name" value="Multidrug resistance efflux transporter EmrE"/>
    <property type="match status" value="2"/>
</dbReference>
<dbReference type="InterPro" id="IPR037185">
    <property type="entry name" value="EmrE-like"/>
</dbReference>
<proteinExistence type="inferred from homology"/>
<keyword evidence="5 6" id="KW-0472">Membrane</keyword>
<feature type="transmembrane region" description="Helical" evidence="6">
    <location>
        <begin position="151"/>
        <end position="167"/>
    </location>
</feature>
<feature type="domain" description="EamA" evidence="7">
    <location>
        <begin position="8"/>
        <end position="140"/>
    </location>
</feature>
<sequence>MFIDRPILGISLMLGFCVVAPMGDAVAKLLGESVPLGQLLFVRFAIQAAVLIPIVAMTGRLWRMNRRVLTLTVLRTALHIAGIGAMFTALQYLPLADAVAIAFVMPFIMMLLGKYVLNEEVGLRRLLACVVGFIGTLLVIQPSFAAVGWPALWPLAVAVIFSLFMLVTRQIAKETDPIGLQAVSGVMATVVLLPVLLVGQHMDIAPLTMKTPSSYEVSLLLGIGLLGTIAHLLMTWSLRYAPATTLAPMQYLEIPVATFIGWAIFGDLPNMLASFGIAIIMGAGLYIVARERVVAKQQTPRPKVSSRAQSPA</sequence>
<feature type="transmembrane region" description="Helical" evidence="6">
    <location>
        <begin position="126"/>
        <end position="145"/>
    </location>
</feature>
<keyword evidence="4 6" id="KW-1133">Transmembrane helix</keyword>
<feature type="transmembrane region" description="Helical" evidence="6">
    <location>
        <begin position="217"/>
        <end position="234"/>
    </location>
</feature>
<dbReference type="PANTHER" id="PTHR22911">
    <property type="entry name" value="ACYL-MALONYL CONDENSING ENZYME-RELATED"/>
    <property type="match status" value="1"/>
</dbReference>
<accession>A0ABZ2XS99</accession>
<evidence type="ECO:0000256" key="1">
    <source>
        <dbReference type="ARBA" id="ARBA00004141"/>
    </source>
</evidence>
<organism evidence="8 9">
    <name type="scientific">Aliisedimentitalea scapharcae</name>
    <dbReference type="NCBI Taxonomy" id="1524259"/>
    <lineage>
        <taxon>Bacteria</taxon>
        <taxon>Pseudomonadati</taxon>
        <taxon>Pseudomonadota</taxon>
        <taxon>Alphaproteobacteria</taxon>
        <taxon>Rhodobacterales</taxon>
        <taxon>Roseobacteraceae</taxon>
        <taxon>Aliisedimentitalea</taxon>
    </lineage>
</organism>
<dbReference type="PANTHER" id="PTHR22911:SF6">
    <property type="entry name" value="SOLUTE CARRIER FAMILY 35 MEMBER G1"/>
    <property type="match status" value="1"/>
</dbReference>
<keyword evidence="3 6" id="KW-0812">Transmembrane</keyword>
<evidence type="ECO:0000256" key="2">
    <source>
        <dbReference type="ARBA" id="ARBA00009853"/>
    </source>
</evidence>
<dbReference type="EMBL" id="CP123584">
    <property type="protein sequence ID" value="WZK88588.1"/>
    <property type="molecule type" value="Genomic_DNA"/>
</dbReference>
<feature type="transmembrane region" description="Helical" evidence="6">
    <location>
        <begin position="179"/>
        <end position="197"/>
    </location>
</feature>
<dbReference type="InterPro" id="IPR000620">
    <property type="entry name" value="EamA_dom"/>
</dbReference>
<dbReference type="RefSeq" id="WP_406645991.1">
    <property type="nucleotide sequence ID" value="NZ_CP123584.1"/>
</dbReference>
<feature type="transmembrane region" description="Helical" evidence="6">
    <location>
        <begin position="37"/>
        <end position="56"/>
    </location>
</feature>
<gene>
    <name evidence="8" type="ORF">QEZ52_18595</name>
</gene>
<comment type="subcellular location">
    <subcellularLocation>
        <location evidence="1">Membrane</location>
        <topology evidence="1">Multi-pass membrane protein</topology>
    </subcellularLocation>
</comment>
<evidence type="ECO:0000256" key="6">
    <source>
        <dbReference type="SAM" id="Phobius"/>
    </source>
</evidence>
<feature type="transmembrane region" description="Helical" evidence="6">
    <location>
        <begin position="68"/>
        <end position="92"/>
    </location>
</feature>
<feature type="domain" description="EamA" evidence="7">
    <location>
        <begin position="150"/>
        <end position="285"/>
    </location>
</feature>
<keyword evidence="9" id="KW-1185">Reference proteome</keyword>
<feature type="transmembrane region" description="Helical" evidence="6">
    <location>
        <begin position="271"/>
        <end position="289"/>
    </location>
</feature>
<feature type="transmembrane region" description="Helical" evidence="6">
    <location>
        <begin position="246"/>
        <end position="265"/>
    </location>
</feature>
<evidence type="ECO:0000256" key="3">
    <source>
        <dbReference type="ARBA" id="ARBA00022692"/>
    </source>
</evidence>
<evidence type="ECO:0000256" key="5">
    <source>
        <dbReference type="ARBA" id="ARBA00023136"/>
    </source>
</evidence>
<evidence type="ECO:0000313" key="9">
    <source>
        <dbReference type="Proteomes" id="UP001623232"/>
    </source>
</evidence>
<evidence type="ECO:0000313" key="8">
    <source>
        <dbReference type="EMBL" id="WZK88588.1"/>
    </source>
</evidence>